<gene>
    <name evidence="2" type="ORF">SAMN04488095_0509</name>
</gene>
<dbReference type="InterPro" id="IPR008912">
    <property type="entry name" value="Uncharacterised_CoxE"/>
</dbReference>
<feature type="compositionally biased region" description="Basic and acidic residues" evidence="1">
    <location>
        <begin position="152"/>
        <end position="168"/>
    </location>
</feature>
<dbReference type="PIRSF" id="PIRSF010256">
    <property type="entry name" value="CoxE_vWa"/>
    <property type="match status" value="1"/>
</dbReference>
<dbReference type="RefSeq" id="WP_092776800.1">
    <property type="nucleotide sequence ID" value="NZ_FORA01000001.1"/>
</dbReference>
<dbReference type="OrthoDB" id="9790469at2"/>
<dbReference type="Pfam" id="PF05762">
    <property type="entry name" value="VWA_CoxE"/>
    <property type="match status" value="1"/>
</dbReference>
<dbReference type="AlphaFoldDB" id="A0A1I3HA30"/>
<reference evidence="2 3" key="1">
    <citation type="submission" date="2016-10" db="EMBL/GenBank/DDBJ databases">
        <authorList>
            <person name="de Groot N.N."/>
        </authorList>
    </citation>
    <scope>NUCLEOTIDE SEQUENCE [LARGE SCALE GENOMIC DNA]</scope>
    <source>
        <strain evidence="2 3">DSM 19073</strain>
    </source>
</reference>
<dbReference type="PANTHER" id="PTHR39338:SF6">
    <property type="entry name" value="BLL5662 PROTEIN"/>
    <property type="match status" value="1"/>
</dbReference>
<name>A0A1I3HA30_9RHOB</name>
<evidence type="ECO:0008006" key="4">
    <source>
        <dbReference type="Google" id="ProtNLM"/>
    </source>
</evidence>
<dbReference type="SUPFAM" id="SSF53300">
    <property type="entry name" value="vWA-like"/>
    <property type="match status" value="1"/>
</dbReference>
<proteinExistence type="predicted"/>
<accession>A0A1I3HA30</accession>
<evidence type="ECO:0000256" key="1">
    <source>
        <dbReference type="SAM" id="MobiDB-lite"/>
    </source>
</evidence>
<feature type="region of interest" description="Disordered" evidence="1">
    <location>
        <begin position="141"/>
        <end position="168"/>
    </location>
</feature>
<dbReference type="PANTHER" id="PTHR39338">
    <property type="entry name" value="BLL5662 PROTEIN-RELATED"/>
    <property type="match status" value="1"/>
</dbReference>
<organism evidence="2 3">
    <name type="scientific">Jannaschia pohangensis</name>
    <dbReference type="NCBI Taxonomy" id="390807"/>
    <lineage>
        <taxon>Bacteria</taxon>
        <taxon>Pseudomonadati</taxon>
        <taxon>Pseudomonadota</taxon>
        <taxon>Alphaproteobacteria</taxon>
        <taxon>Rhodobacterales</taxon>
        <taxon>Roseobacteraceae</taxon>
        <taxon>Jannaschia</taxon>
    </lineage>
</organism>
<dbReference type="Gene3D" id="3.40.50.410">
    <property type="entry name" value="von Willebrand factor, type A domain"/>
    <property type="match status" value="1"/>
</dbReference>
<protein>
    <recommendedName>
        <fullName evidence="4">VWFA domain-containing protein</fullName>
    </recommendedName>
</protein>
<sequence>MTVPRPLLPYLHFAAALRAHGFPAASEQTVDVIAATELLGPRALADIRAAARALYGPPPERWPEFDALFDQSFLGRTIAAPAMGDPEDMPDAYDAGTPELQPEAEEEDPSGSEATVAERLFARDFDALSEAQTLRRFARSAPAAMPMRRTRRTESHTKGPRPDPARAFRDMARRDGDIGHLPVRRRVVKPRRVLLLIDVSGSMKAQTDSALRIAHAVTQALPHVETFTLGTRLTRVTRALRPREQGLALSRVAGLVADWDGGTRLGDTLQVFLSVPRFASFARGAYCVILSDGLERGDPQALTDAVARLSRLSWGALWLSPLVQAGQTPETAAMQAIAPLIDHIGDGSSAARICAEILGFARGAPA</sequence>
<dbReference type="CDD" id="cd00198">
    <property type="entry name" value="vWFA"/>
    <property type="match status" value="1"/>
</dbReference>
<dbReference type="InterPro" id="IPR011195">
    <property type="entry name" value="UCP010256"/>
</dbReference>
<evidence type="ECO:0000313" key="2">
    <source>
        <dbReference type="EMBL" id="SFI32479.1"/>
    </source>
</evidence>
<dbReference type="Proteomes" id="UP000199110">
    <property type="component" value="Unassembled WGS sequence"/>
</dbReference>
<evidence type="ECO:0000313" key="3">
    <source>
        <dbReference type="Proteomes" id="UP000199110"/>
    </source>
</evidence>
<dbReference type="STRING" id="390807.SAMN04488095_0509"/>
<keyword evidence="3" id="KW-1185">Reference proteome</keyword>
<dbReference type="EMBL" id="FORA01000001">
    <property type="protein sequence ID" value="SFI32479.1"/>
    <property type="molecule type" value="Genomic_DNA"/>
</dbReference>
<dbReference type="InterPro" id="IPR036465">
    <property type="entry name" value="vWFA_dom_sf"/>
</dbReference>
<feature type="region of interest" description="Disordered" evidence="1">
    <location>
        <begin position="80"/>
        <end position="114"/>
    </location>
</feature>